<gene>
    <name evidence="1" type="ORF">MNBD_GAMMA01-1203</name>
</gene>
<sequence>MKNKTATDFKSFEFEQGKSYGVLYVMNEICKRLGITEALNRTSYGKITLLQIMARILNNGSQRAIGNWAGLNAVEEILKMKIPSLEGQERTRETRQERRQERHTLFQTLFRPKLTYFKTLKSKNIQFNR</sequence>
<dbReference type="AlphaFoldDB" id="A0A3B0VIP8"/>
<reference evidence="1" key="1">
    <citation type="submission" date="2018-06" db="EMBL/GenBank/DDBJ databases">
        <authorList>
            <person name="Zhirakovskaya E."/>
        </authorList>
    </citation>
    <scope>NUCLEOTIDE SEQUENCE</scope>
</reference>
<dbReference type="EMBL" id="UOEW01000196">
    <property type="protein sequence ID" value="VAW38207.1"/>
    <property type="molecule type" value="Genomic_DNA"/>
</dbReference>
<protein>
    <submittedName>
        <fullName evidence="1">Uncharacterized protein</fullName>
    </submittedName>
</protein>
<organism evidence="1">
    <name type="scientific">hydrothermal vent metagenome</name>
    <dbReference type="NCBI Taxonomy" id="652676"/>
    <lineage>
        <taxon>unclassified sequences</taxon>
        <taxon>metagenomes</taxon>
        <taxon>ecological metagenomes</taxon>
    </lineage>
</organism>
<proteinExistence type="predicted"/>
<accession>A0A3B0VIP8</accession>
<evidence type="ECO:0000313" key="1">
    <source>
        <dbReference type="EMBL" id="VAW38207.1"/>
    </source>
</evidence>
<name>A0A3B0VIP8_9ZZZZ</name>